<feature type="transmembrane region" description="Helical" evidence="2">
    <location>
        <begin position="12"/>
        <end position="35"/>
    </location>
</feature>
<dbReference type="NCBIfam" id="NF012204">
    <property type="entry name" value="adhes_FxxPxG"/>
    <property type="match status" value="1"/>
</dbReference>
<dbReference type="InterPro" id="IPR012334">
    <property type="entry name" value="Pectin_lyas_fold"/>
</dbReference>
<keyword evidence="2" id="KW-0472">Membrane</keyword>
<dbReference type="Proteomes" id="UP000234857">
    <property type="component" value="Unassembled WGS sequence"/>
</dbReference>
<proteinExistence type="predicted"/>
<evidence type="ECO:0000313" key="5">
    <source>
        <dbReference type="Proteomes" id="UP000234857"/>
    </source>
</evidence>
<sequence>MKKNQKILLKKLFVWIVIITFWGTDILASGGMIVVNDLTRTIVEKNALTTDVYTESVVGENAYNAFSVFDVYEDNTVNLYLPENTENLLNLVYDKKSNINGILNSYKDNKIGGNVFFLNPHGIVVSSKGRINVGSLSLSTPTREFLDQLIDSHGNISSMATQAVLDGDTPIDETGVISIDGQVNAQNAIKVDSGNFEIKGEMSSNQSDDVFDLVVNTLPDAFSGNGNIDIEAKNDIVANKDSKISSSSDVNDSGDIYMWADKDAYLEKDSTISAVASGDRDAGNVEFSANDRVYIRGGNLDAYAEKGKSGYTLVDPKEIYIEDDYYSHAENHYYLADELIDISDGVTISSRAITFGKEDNRENHLNENSTASSGILDFKADTIDVGKDVYIITKANNGFASDDINMEAEKINIGEGSVLNASNSIDLKAGNVNLTAYHNFDGPITNTEAYVKIEDNVQIKGYDVNISSKADCTRYLDENYESVEKVLDMLDTIVPLPVAYSYSKADSKIEVGSGAKIEAVQDVNLDSEAITDSSMTSVGWIANVAWGETNTYSNILLDGAQIDAGNSVDINSVADTNINMKAIAIAFGGTRDEAAFAYGNADVINKINIDKDSNINAAENVSVFSKTDKKLNVSAGASAYEDGQLALAFAWSKSNIDNDAKLGGDIKAKNLKVGSEVNVLKNHNTATSQVGTSGIVDTLKITKVFAAMGGLADAVKSKITGNTPSPRPQSSSKKFGLSAAFALSDHVNMSEAALLENTSVDASNNLTVNSKIAAEIDRDDNDDIDHENIKQIVSAVVDSNPKHQKANTASAAISVSSYKNDSKAYIGDDSEINSGGRLLVKSENLKEHIFDWYKTWSPSDIMSKLNPTLGIQHEFTTWARSCADSAEGSGGITLSGSVNFTDFDYTSKAYIGENVKINQDVSKRTGDQSVRVNSENVFDTLHMSGALGLKISGSNGEKGALGGSYLDVDTLSSSKAIIKTGSQIYSDRMLVDADSNAKHISIAASGAKTGEYGVAGSFSALDQEDEVKSIVEKGVDIQTGSGDVYDLDNDAGTGKTILVDANDDVQLLNITGGVLKGGNVGAGFAGGLNQIKRDTGAFVGLDENDDISSRTNFDSQGNILVRSSNNGQIDNYSLAGAIAWANKVENPEGTMVQGKWAIGASGDVAINEVEDDSVASIVNTDSQADDVMVDSDGTTDIFSITGSATLAASNGTSVGLSGSVSINSIDSDTSSNIKDSNVTSNGKISMEADNNSTIKAWAVSSTTGLSTKPQGFSLVGSLAKNEITNDTNTNVDSSKLETTAGAFTANSHDSSEITAIAGSIAAGNTSGIGASISINSIKNKTNTYAENSSVTSSDKVQFNAINSSIIDNYGVSIGLETGYFAGATSINVNAIENETKAYIDGKLDDGIKANGGVIDVLATDSSKISSFAGSLGGGKYGGVGQNVATNKIDNLTTSYAKDTRLETNNAVNVKATSNKDVQTIAAGAAAGKYFSAAGSVVTNKDVSQTSSKILSSTIVAGDDTTVKAYDSSSIYNYAGNFSGSLEGAGLGGTVIYTYSGVNTESVVDSSTFTKDSNININSEKNRDISTNSMNITGSGSAAIAANVAYTKIKDKTKSKLKDSDITVKNLYVDTKANNYISDKIGGLTVGGDAGIGAASENIIFSDENTSYIDNTNVDSSALVQNNVDAVSRVDSINVSGAFSGAAGIAGSVVNINSHNDNSSYIKDSSIYANDMTVQSSDEFVIGYDQPLINGSASVGGSAGIGGTVTLNKIENTNYAYVEDSTSDVENDILLNADSNYSIDSFNAIAAAGEYAGVAGTVLVNTVKGDTQAYMKKDDGSVFVNSDNLTIQANGKTNVKSRVAAASGGAVGIGASVDVTSIDNTVKATTGNNVSIFIDGDLSVNAEDEKVLDSVVVGMAGGLGALGGGIGVYNIGSSHDEDQQEAISGVDGNVKDQSEKVSGMEGKLQENDILPDSDFYSDIQNDSDSNISNDEVFAEKEPESSVVLASIGDNSTVQANSINIVSDNITQVDSTAGGATIGDGVGAGVGVLSNKNYSYAFIGSKSNIEADKDINIISKNNLRDSKFKSYAGAAGPTASLGASVIVVNNQDVSKAYVDAISNIKRGENITINARSDMDVEADAYGASLGMGGAVGVAYSKVKKTGQTKAFLGSKSVIGDDDKNIKDVFIKSETHNNISNDAYAGAAGIGFVSGAGAFTDNDINEDVYAYTDYNSSITTASDLWITTDGNSDVDSNVYGVAAGNSLAVGFSKVNTDVYLDNQAYIGNLTKVRNDDTRVYAVQNTDVDGKSLASSGALVGVDGSLAYSNVDGKVQSKIWDNVNLENGDDLRLKAENTSDQNVKASAYGGGIIAAGITKSDSKADVSGKVEIGQASNIKVDKLDVEVKNQNTLFSESVAGKGGVVAGSVSFADTEDDSYSKAEFKELAVIRANTIDLDIDNYSKANAKINTINAAVVGASGGRIKNNIDVGSYIYLDSATINATDLNFNAYSNVDKAWLSDDDDNIFSGSGGVIDASAIKSDTTSQNNAKIDINKSNIISYNKDKENTGTIDIKAYTENNLKDKVKIISGGAIPIAKAETYIDDKSDADVNLTNSNINTTGDLFISSLSDSDTKTKVRVKTYGVSAVAQGSTKSSVDVDDTVNIKGSSVIKAKNVYLSTGIDHFGNVGEYHAEAKADLFNNSALPFDTDPYAKGSINQNHEINIDSYAKIDSVEDITLVNNEGYIFLDGTAKAQNTYDDALSREDIESKTEEDYSAKVKVDGTIAAGVDNIQRLHLDKNGTPVEITNGIMFDITTDVVTDDIEDEIDRLKDLQNDYSELSSAYDTYQNRIDELEAQLDALSTPRTEANTVGLTLFGDPGPVSQKDTVMFDLHDVIASMGNIKVESDNLYGSGSMSANPYAEIKITNDSQTFLRINDLIIPNKEGGKVLFNGTEVASNAQIDARNSSKDANFNLIDTGSSSVDPLIEVKNTYDPDFPGNDGDAPPIEINGNVENLSGTVRLHNDKGSIYSNGNISAKTIDIKAGQDFVQGYVDGFFHVGGDPATSDYWKEISRNSEEEVKHDREKNYGMFPNDDSLSNGSVIAGNNVIISARYLNLNGLIQSGIPDKTIDIDANFKVKNQLGSGASSGGSFTAFGNARLPYSAKNKYITPEEARAKYLAGQAESKYFEINLDSSNNIKAYYNAETNKVELENVRIQGGYVELYGEIFNTGGDNGRIKVLDGFGKIDIDNNSGYKLVLNNIDMGDEVEGTVKITDTGKTSWLGEDKVTIYKRIGDEINVYTNDTVDDEGNASKLLYTQLGRVSDYNPESNKRYVWLTGLEHVKERTKKWEDNSWLGWDGLCKDKYETYDETKDLSNHALLEGEMLETSSNSYEYYYDRSNVSLSDWKRTYKNTWTNSTWYGKKTYHVKKKYKKGTKTYNKHSIKADYDVAIEFSGYDEGLLDILSGAGVEINGSIYNPDGNSAITSTSSGIVNNSDKAIINTKNLDLTSAHGIGDGRSIKTIINDGYIKAYTSNSNINIENTQGDVKIDYFHANNGDVNFISDGDITALDSNTVIRGNNFFIKSNYGGIGSSTSRIVFDPGASTDITKEYKTTVLAQDSIYMERKANVDLGIDRIHS</sequence>
<keyword evidence="2" id="KW-1133">Transmembrane helix</keyword>
<comment type="caution">
    <text evidence="4">The sequence shown here is derived from an EMBL/GenBank/DDBJ whole genome shotgun (WGS) entry which is preliminary data.</text>
</comment>
<name>A0A2N5ZLY5_MUIH1</name>
<feature type="domain" description="Filamentous haemagglutinin FhaB/tRNA nuclease CdiA-like TPS" evidence="3">
    <location>
        <begin position="28"/>
        <end position="148"/>
    </location>
</feature>
<dbReference type="NCBIfam" id="NF012206">
    <property type="entry name" value="LktA_tand_53"/>
    <property type="match status" value="11"/>
</dbReference>
<dbReference type="InterPro" id="IPR008638">
    <property type="entry name" value="FhaB/CdiA-like_TPS"/>
</dbReference>
<accession>A0A2N5ZLY5</accession>
<feature type="non-terminal residue" evidence="4">
    <location>
        <position position="3627"/>
    </location>
</feature>
<evidence type="ECO:0000259" key="3">
    <source>
        <dbReference type="SMART" id="SM00912"/>
    </source>
</evidence>
<protein>
    <recommendedName>
        <fullName evidence="3">Filamentous haemagglutinin FhaB/tRNA nuclease CdiA-like TPS domain-containing protein</fullName>
    </recommendedName>
</protein>
<dbReference type="SUPFAM" id="SSF51126">
    <property type="entry name" value="Pectin lyase-like"/>
    <property type="match status" value="1"/>
</dbReference>
<evidence type="ECO:0000256" key="2">
    <source>
        <dbReference type="SAM" id="Phobius"/>
    </source>
</evidence>
<evidence type="ECO:0000256" key="1">
    <source>
        <dbReference type="SAM" id="Coils"/>
    </source>
</evidence>
<dbReference type="NCBIfam" id="TIGR01901">
    <property type="entry name" value="adhes_NPXG"/>
    <property type="match status" value="1"/>
</dbReference>
<evidence type="ECO:0000313" key="4">
    <source>
        <dbReference type="EMBL" id="PLX19705.1"/>
    </source>
</evidence>
<dbReference type="Gene3D" id="2.160.20.10">
    <property type="entry name" value="Single-stranded right-handed beta-helix, Pectin lyase-like"/>
    <property type="match status" value="1"/>
</dbReference>
<reference evidence="4 5" key="1">
    <citation type="submission" date="2017-11" db="EMBL/GenBank/DDBJ databases">
        <title>Genome-resolved metagenomics identifies genetic mobility, metabolic interactions, and unexpected diversity in perchlorate-reducing communities.</title>
        <authorList>
            <person name="Barnum T.P."/>
            <person name="Figueroa I.A."/>
            <person name="Carlstrom C.I."/>
            <person name="Lucas L.N."/>
            <person name="Engelbrektson A.L."/>
            <person name="Coates J.D."/>
        </authorList>
    </citation>
    <scope>NUCLEOTIDE SEQUENCE [LARGE SCALE GENOMIC DNA]</scope>
    <source>
        <strain evidence="4">BM706</strain>
    </source>
</reference>
<dbReference type="SMART" id="SM00912">
    <property type="entry name" value="Haemagg_act"/>
    <property type="match status" value="1"/>
</dbReference>
<dbReference type="InterPro" id="IPR011050">
    <property type="entry name" value="Pectin_lyase_fold/virulence"/>
</dbReference>
<gene>
    <name evidence="4" type="ORF">C0601_01185</name>
</gene>
<keyword evidence="1" id="KW-0175">Coiled coil</keyword>
<keyword evidence="2" id="KW-0812">Transmembrane</keyword>
<organism evidence="4 5">
    <name type="scientific">Muiribacterium halophilum</name>
    <dbReference type="NCBI Taxonomy" id="2053465"/>
    <lineage>
        <taxon>Bacteria</taxon>
        <taxon>Candidatus Muiribacteriota</taxon>
        <taxon>Candidatus Muiribacteriia</taxon>
        <taxon>Candidatus Muiribacteriales</taxon>
        <taxon>Candidatus Muiribacteriaceae</taxon>
        <taxon>Candidatus Muiribacterium</taxon>
    </lineage>
</organism>
<dbReference type="InterPro" id="IPR047881">
    <property type="entry name" value="LktA_repeat"/>
</dbReference>
<dbReference type="EMBL" id="PKTG01000021">
    <property type="protein sequence ID" value="PLX19705.1"/>
    <property type="molecule type" value="Genomic_DNA"/>
</dbReference>
<feature type="coiled-coil region" evidence="1">
    <location>
        <begin position="2814"/>
        <end position="2848"/>
    </location>
</feature>